<dbReference type="Gene3D" id="3.30.70.640">
    <property type="entry name" value="Molybdopterin cofactor biosynthesis C (MoaC) domain"/>
    <property type="match status" value="1"/>
</dbReference>
<dbReference type="RefSeq" id="WP_079589318.1">
    <property type="nucleotide sequence ID" value="NZ_FUYN01000002.1"/>
</dbReference>
<dbReference type="GO" id="GO:0061799">
    <property type="term" value="F:cyclic pyranopterin monophosphate synthase activity"/>
    <property type="evidence" value="ECO:0007669"/>
    <property type="project" value="UniProtKB-UniRule"/>
</dbReference>
<dbReference type="Pfam" id="PF01967">
    <property type="entry name" value="MoaC"/>
    <property type="match status" value="1"/>
</dbReference>
<evidence type="ECO:0000256" key="4">
    <source>
        <dbReference type="ARBA" id="ARBA00023150"/>
    </source>
</evidence>
<evidence type="ECO:0000313" key="8">
    <source>
        <dbReference type="EMBL" id="SKB42080.1"/>
    </source>
</evidence>
<keyword evidence="9" id="KW-1185">Reference proteome</keyword>
<comment type="catalytic activity">
    <reaction evidence="1 6">
        <text>(8S)-3',8-cyclo-7,8-dihydroguanosine 5'-triphosphate = cyclic pyranopterin phosphate + diphosphate</text>
        <dbReference type="Rhea" id="RHEA:49580"/>
        <dbReference type="ChEBI" id="CHEBI:33019"/>
        <dbReference type="ChEBI" id="CHEBI:59648"/>
        <dbReference type="ChEBI" id="CHEBI:131766"/>
        <dbReference type="EC" id="4.6.1.17"/>
    </reaction>
</comment>
<dbReference type="InterPro" id="IPR050105">
    <property type="entry name" value="MoCo_biosynth_MoaA/MoaC"/>
</dbReference>
<evidence type="ECO:0000256" key="5">
    <source>
        <dbReference type="ARBA" id="ARBA00023239"/>
    </source>
</evidence>
<reference evidence="9" key="1">
    <citation type="submission" date="2017-02" db="EMBL/GenBank/DDBJ databases">
        <authorList>
            <person name="Varghese N."/>
            <person name="Submissions S."/>
        </authorList>
    </citation>
    <scope>NUCLEOTIDE SEQUENCE [LARGE SCALE GENOMIC DNA]</scope>
    <source>
        <strain evidence="9">ATCC 35199</strain>
    </source>
</reference>
<dbReference type="AlphaFoldDB" id="A0A1T5B540"/>
<dbReference type="InterPro" id="IPR002820">
    <property type="entry name" value="Mopterin_CF_biosynth-C_dom"/>
</dbReference>
<organism evidence="8 9">
    <name type="scientific">Acetoanaerobium noterae</name>
    <dbReference type="NCBI Taxonomy" id="745369"/>
    <lineage>
        <taxon>Bacteria</taxon>
        <taxon>Bacillati</taxon>
        <taxon>Bacillota</taxon>
        <taxon>Clostridia</taxon>
        <taxon>Peptostreptococcales</taxon>
        <taxon>Filifactoraceae</taxon>
        <taxon>Acetoanaerobium</taxon>
    </lineage>
</organism>
<dbReference type="GO" id="GO:0006777">
    <property type="term" value="P:Mo-molybdopterin cofactor biosynthetic process"/>
    <property type="evidence" value="ECO:0007669"/>
    <property type="project" value="UniProtKB-UniRule"/>
</dbReference>
<dbReference type="CDD" id="cd01420">
    <property type="entry name" value="MoaC_PE"/>
    <property type="match status" value="1"/>
</dbReference>
<feature type="binding site" evidence="6">
    <location>
        <begin position="74"/>
        <end position="76"/>
    </location>
    <ligand>
        <name>substrate</name>
    </ligand>
</feature>
<dbReference type="EC" id="4.6.1.17" evidence="3 6"/>
<keyword evidence="4 6" id="KW-0501">Molybdenum cofactor biosynthesis</keyword>
<evidence type="ECO:0000259" key="7">
    <source>
        <dbReference type="Pfam" id="PF01967"/>
    </source>
</evidence>
<accession>A0A1T5B540</accession>
<gene>
    <name evidence="6" type="primary">moaC</name>
    <name evidence="8" type="ORF">SAMN02745120_1443</name>
</gene>
<dbReference type="EMBL" id="FUYN01000002">
    <property type="protein sequence ID" value="SKB42080.1"/>
    <property type="molecule type" value="Genomic_DNA"/>
</dbReference>
<sequence length="158" mass="17332">MELTHIDEKGHVRMVDVGEKAISAREAKAQAIVKMNPETLTLICEGKMPKGDVFSCARIAGIMASKKTHELIPMCHNLPIDSVELDIKPMGSDRVCITAVARCHYKTGIEMEALTAATVAALTIYDMCKAVDKKMEISEIFLLEKTGGKSGHFLRNND</sequence>
<dbReference type="NCBIfam" id="NF006870">
    <property type="entry name" value="PRK09364.1"/>
    <property type="match status" value="1"/>
</dbReference>
<evidence type="ECO:0000313" key="9">
    <source>
        <dbReference type="Proteomes" id="UP000243406"/>
    </source>
</evidence>
<evidence type="ECO:0000256" key="1">
    <source>
        <dbReference type="ARBA" id="ARBA00001637"/>
    </source>
</evidence>
<feature type="domain" description="Molybdopterin cofactor biosynthesis C (MoaC)" evidence="7">
    <location>
        <begin position="14"/>
        <end position="148"/>
    </location>
</feature>
<dbReference type="UniPathway" id="UPA00344"/>
<dbReference type="InterPro" id="IPR047594">
    <property type="entry name" value="MoaC_bact/euk"/>
</dbReference>
<dbReference type="HAMAP" id="MF_01224_B">
    <property type="entry name" value="MoaC_B"/>
    <property type="match status" value="1"/>
</dbReference>
<comment type="function">
    <text evidence="6">Catalyzes the conversion of (8S)-3',8-cyclo-7,8-dihydroguanosine 5'-triphosphate to cyclic pyranopterin monophosphate (cPMP).</text>
</comment>
<dbReference type="InterPro" id="IPR036522">
    <property type="entry name" value="MoaC_sf"/>
</dbReference>
<evidence type="ECO:0000256" key="6">
    <source>
        <dbReference type="HAMAP-Rule" id="MF_01224"/>
    </source>
</evidence>
<comment type="similarity">
    <text evidence="6">Belongs to the MoaC family.</text>
</comment>
<evidence type="ECO:0000256" key="3">
    <source>
        <dbReference type="ARBA" id="ARBA00012575"/>
    </source>
</evidence>
<dbReference type="OrthoDB" id="9794429at2"/>
<dbReference type="InterPro" id="IPR023045">
    <property type="entry name" value="MoaC"/>
</dbReference>
<evidence type="ECO:0000256" key="2">
    <source>
        <dbReference type="ARBA" id="ARBA00005046"/>
    </source>
</evidence>
<protein>
    <recommendedName>
        <fullName evidence="3 6">Cyclic pyranopterin monophosphate synthase</fullName>
        <ecNumber evidence="3 6">4.6.1.17</ecNumber>
    </recommendedName>
    <alternativeName>
        <fullName evidence="6">Molybdenum cofactor biosynthesis protein C</fullName>
    </alternativeName>
</protein>
<name>A0A1T5B540_9FIRM</name>
<feature type="binding site" evidence="6">
    <location>
        <begin position="111"/>
        <end position="112"/>
    </location>
    <ligand>
        <name>substrate</name>
    </ligand>
</feature>
<dbReference type="Proteomes" id="UP000243406">
    <property type="component" value="Unassembled WGS sequence"/>
</dbReference>
<keyword evidence="5 6" id="KW-0456">Lyase</keyword>
<dbReference type="NCBIfam" id="TIGR00581">
    <property type="entry name" value="moaC"/>
    <property type="match status" value="1"/>
</dbReference>
<feature type="active site" evidence="6">
    <location>
        <position position="126"/>
    </location>
</feature>
<comment type="pathway">
    <text evidence="2 6">Cofactor biosynthesis; molybdopterin biosynthesis.</text>
</comment>
<proteinExistence type="inferred from homology"/>
<dbReference type="SUPFAM" id="SSF55040">
    <property type="entry name" value="Molybdenum cofactor biosynthesis protein C, MoaC"/>
    <property type="match status" value="1"/>
</dbReference>
<comment type="subunit">
    <text evidence="6">Homohexamer; trimer of dimers.</text>
</comment>
<dbReference type="PANTHER" id="PTHR22960">
    <property type="entry name" value="MOLYBDOPTERIN COFACTOR SYNTHESIS PROTEIN A"/>
    <property type="match status" value="1"/>
</dbReference>